<evidence type="ECO:0000313" key="8">
    <source>
        <dbReference type="EMBL" id="MTH76870.1"/>
    </source>
</evidence>
<feature type="transmembrane region" description="Helical" evidence="6">
    <location>
        <begin position="111"/>
        <end position="131"/>
    </location>
</feature>
<evidence type="ECO:0000256" key="3">
    <source>
        <dbReference type="ARBA" id="ARBA00022692"/>
    </source>
</evidence>
<dbReference type="InterPro" id="IPR000620">
    <property type="entry name" value="EamA_dom"/>
</dbReference>
<dbReference type="GO" id="GO:0016020">
    <property type="term" value="C:membrane"/>
    <property type="evidence" value="ECO:0007669"/>
    <property type="project" value="UniProtKB-SubCell"/>
</dbReference>
<keyword evidence="9" id="KW-1185">Reference proteome</keyword>
<feature type="transmembrane region" description="Helical" evidence="6">
    <location>
        <begin position="137"/>
        <end position="155"/>
    </location>
</feature>
<keyword evidence="5 6" id="KW-0472">Membrane</keyword>
<organism evidence="8 9">
    <name type="scientific">Paracoccus aestuariivivens</name>
    <dbReference type="NCBI Taxonomy" id="1820333"/>
    <lineage>
        <taxon>Bacteria</taxon>
        <taxon>Pseudomonadati</taxon>
        <taxon>Pseudomonadota</taxon>
        <taxon>Alphaproteobacteria</taxon>
        <taxon>Rhodobacterales</taxon>
        <taxon>Paracoccaceae</taxon>
        <taxon>Paracoccus</taxon>
    </lineage>
</organism>
<feature type="transmembrane region" description="Helical" evidence="6">
    <location>
        <begin position="57"/>
        <end position="79"/>
    </location>
</feature>
<feature type="transmembrane region" description="Helical" evidence="6">
    <location>
        <begin position="167"/>
        <end position="188"/>
    </location>
</feature>
<keyword evidence="4 6" id="KW-1133">Transmembrane helix</keyword>
<dbReference type="SUPFAM" id="SSF103481">
    <property type="entry name" value="Multidrug resistance efflux transporter EmrE"/>
    <property type="match status" value="2"/>
</dbReference>
<accession>A0A6L6J4R5</accession>
<dbReference type="OrthoDB" id="9812899at2"/>
<dbReference type="EMBL" id="WMIE01000001">
    <property type="protein sequence ID" value="MTH76870.1"/>
    <property type="molecule type" value="Genomic_DNA"/>
</dbReference>
<keyword evidence="3 6" id="KW-0812">Transmembrane</keyword>
<evidence type="ECO:0000256" key="4">
    <source>
        <dbReference type="ARBA" id="ARBA00022989"/>
    </source>
</evidence>
<feature type="domain" description="EamA" evidence="7">
    <location>
        <begin position="1"/>
        <end position="127"/>
    </location>
</feature>
<proteinExistence type="inferred from homology"/>
<evidence type="ECO:0000256" key="1">
    <source>
        <dbReference type="ARBA" id="ARBA00004141"/>
    </source>
</evidence>
<dbReference type="PANTHER" id="PTHR22911">
    <property type="entry name" value="ACYL-MALONYL CONDENSING ENZYME-RELATED"/>
    <property type="match status" value="1"/>
</dbReference>
<evidence type="ECO:0000313" key="9">
    <source>
        <dbReference type="Proteomes" id="UP000478183"/>
    </source>
</evidence>
<comment type="subcellular location">
    <subcellularLocation>
        <location evidence="1">Membrane</location>
        <topology evidence="1">Multi-pass membrane protein</topology>
    </subcellularLocation>
</comment>
<feature type="transmembrane region" description="Helical" evidence="6">
    <location>
        <begin position="23"/>
        <end position="45"/>
    </location>
</feature>
<evidence type="ECO:0000256" key="6">
    <source>
        <dbReference type="SAM" id="Phobius"/>
    </source>
</evidence>
<protein>
    <submittedName>
        <fullName evidence="8">EamA family transporter</fullName>
    </submittedName>
</protein>
<gene>
    <name evidence="8" type="ORF">GL286_03910</name>
</gene>
<dbReference type="InterPro" id="IPR037185">
    <property type="entry name" value="EmrE-like"/>
</dbReference>
<dbReference type="PANTHER" id="PTHR22911:SF6">
    <property type="entry name" value="SOLUTE CARRIER FAMILY 35 MEMBER G1"/>
    <property type="match status" value="1"/>
</dbReference>
<evidence type="ECO:0000259" key="7">
    <source>
        <dbReference type="Pfam" id="PF00892"/>
    </source>
</evidence>
<comment type="similarity">
    <text evidence="2">Belongs to the drug/metabolite transporter (DMT) superfamily. 10 TMS drug/metabolite exporter (DME) (TC 2.A.7.3) family.</text>
</comment>
<dbReference type="Proteomes" id="UP000478183">
    <property type="component" value="Unassembled WGS sequence"/>
</dbReference>
<comment type="caution">
    <text evidence="8">The sequence shown here is derived from an EMBL/GenBank/DDBJ whole genome shotgun (WGS) entry which is preliminary data.</text>
</comment>
<evidence type="ECO:0000256" key="5">
    <source>
        <dbReference type="ARBA" id="ARBA00023136"/>
    </source>
</evidence>
<evidence type="ECO:0000256" key="2">
    <source>
        <dbReference type="ARBA" id="ARBA00009853"/>
    </source>
</evidence>
<dbReference type="AlphaFoldDB" id="A0A6L6J4R5"/>
<dbReference type="Pfam" id="PF00892">
    <property type="entry name" value="EamA"/>
    <property type="match status" value="2"/>
</dbReference>
<feature type="transmembrane region" description="Helical" evidence="6">
    <location>
        <begin position="249"/>
        <end position="268"/>
    </location>
</feature>
<feature type="transmembrane region" description="Helical" evidence="6">
    <location>
        <begin position="85"/>
        <end position="104"/>
    </location>
</feature>
<feature type="domain" description="EamA" evidence="7">
    <location>
        <begin position="137"/>
        <end position="264"/>
    </location>
</feature>
<sequence>MMVLATLLNACDGVIVRLLAGEVHPFIIGFFRAAFGLVFLLPWILRSGDLMGSPYRWLHVLRAALKLASLLALFVAFAKASLSDVTAISFSTPIFLLLGACLLLGEQMTIARAIAVLVGFLGMLVIIRPDAGSFDPALLFALAGAVLTALIQLILKSMSGRDRPDRLVAWNLIAMVPLAFVLALSVWQTPDSRALGLLAAQGALGAASQALVTRAFSLADASFLAPLDFLRLPVIALLAFVFFGEVAGISTWIGAGIIISAILIGTMARGRNKEGSQRF</sequence>
<reference evidence="8 9" key="1">
    <citation type="submission" date="2019-11" db="EMBL/GenBank/DDBJ databases">
        <authorList>
            <person name="Dong K."/>
        </authorList>
    </citation>
    <scope>NUCLEOTIDE SEQUENCE [LARGE SCALE GENOMIC DNA]</scope>
    <source>
        <strain evidence="8 9">NBRC 111993</strain>
    </source>
</reference>
<name>A0A6L6J4R5_9RHOB</name>